<dbReference type="RefSeq" id="WP_211940535.1">
    <property type="nucleotide sequence ID" value="NZ_CP073078.1"/>
</dbReference>
<dbReference type="Proteomes" id="UP000676409">
    <property type="component" value="Chromosome"/>
</dbReference>
<feature type="chain" id="PRO_5038090198" evidence="1">
    <location>
        <begin position="22"/>
        <end position="372"/>
    </location>
</feature>
<dbReference type="InterPro" id="IPR011042">
    <property type="entry name" value="6-blade_b-propeller_TolB-like"/>
</dbReference>
<reference evidence="2" key="1">
    <citation type="submission" date="2021-04" db="EMBL/GenBank/DDBJ databases">
        <title>The complete genome sequence of Caulobacter sp. S6.</title>
        <authorList>
            <person name="Tang Y."/>
            <person name="Ouyang W."/>
            <person name="Liu Q."/>
            <person name="Huang B."/>
            <person name="Guo Z."/>
            <person name="Lei P."/>
        </authorList>
    </citation>
    <scope>NUCLEOTIDE SEQUENCE</scope>
    <source>
        <strain evidence="2">S6</strain>
    </source>
</reference>
<name>A0A975G471_9CAUL</name>
<keyword evidence="3" id="KW-1185">Reference proteome</keyword>
<proteinExistence type="predicted"/>
<feature type="signal peptide" evidence="1">
    <location>
        <begin position="1"/>
        <end position="21"/>
    </location>
</feature>
<evidence type="ECO:0000313" key="3">
    <source>
        <dbReference type="Proteomes" id="UP000676409"/>
    </source>
</evidence>
<dbReference type="SUPFAM" id="SSF50969">
    <property type="entry name" value="YVTN repeat-like/Quinoprotein amine dehydrogenase"/>
    <property type="match status" value="1"/>
</dbReference>
<dbReference type="InterPro" id="IPR017549">
    <property type="entry name" value="APMV_L690"/>
</dbReference>
<sequence length="372" mass="38658">MKTLGLVTLTLAGLLASSAMAAPVKLTDAQMSQVVAGTDFQVIKLISDQPGVATTTDPMLVNSWGLAAAPGGPLWVANNGTGTSTVYDPSSFSKLGLTVYIPSASGSGWGPVTGTVFNGGAASTFNVTENGKTGKSVFIFDSEDGLITGWAPSVDFNNAVIAVNDSSQGAVFKGLTLVPIQHTQYLMAADFANNRVDIFNTSFQQVGSFTDHSLPDGYAPFNVQTLNGMVYVAFAKHGDGLDEAHGHGLGYVDIYNNHGQFVRRLVAGGALNAPWGLTIAPTSFGQFAGDLLVGNFGSGIIDAYDATTGAYKGQLKQNGKTISIEGLWALTQWSDGEILFSSGPGDENHGLVGAIRPASAAASWAFRTHATH</sequence>
<evidence type="ECO:0000256" key="1">
    <source>
        <dbReference type="SAM" id="SignalP"/>
    </source>
</evidence>
<dbReference type="NCBIfam" id="TIGR03118">
    <property type="entry name" value="PEPCTERM_chp_1"/>
    <property type="match status" value="1"/>
</dbReference>
<accession>A0A975G471</accession>
<organism evidence="2 3">
    <name type="scientific">Phenylobacterium montanum</name>
    <dbReference type="NCBI Taxonomy" id="2823693"/>
    <lineage>
        <taxon>Bacteria</taxon>
        <taxon>Pseudomonadati</taxon>
        <taxon>Pseudomonadota</taxon>
        <taxon>Alphaproteobacteria</taxon>
        <taxon>Caulobacterales</taxon>
        <taxon>Caulobacteraceae</taxon>
        <taxon>Phenylobacterium</taxon>
    </lineage>
</organism>
<keyword evidence="1" id="KW-0732">Signal</keyword>
<dbReference type="EMBL" id="CP073078">
    <property type="protein sequence ID" value="QUD90484.1"/>
    <property type="molecule type" value="Genomic_DNA"/>
</dbReference>
<dbReference type="KEGG" id="caul:KCG34_11775"/>
<dbReference type="AlphaFoldDB" id="A0A975G471"/>
<protein>
    <submittedName>
        <fullName evidence="2">TIGR03118 family protein</fullName>
    </submittedName>
</protein>
<dbReference type="Gene3D" id="2.120.10.30">
    <property type="entry name" value="TolB, C-terminal domain"/>
    <property type="match status" value="1"/>
</dbReference>
<dbReference type="InterPro" id="IPR011044">
    <property type="entry name" value="Quino_amine_DH_bsu"/>
</dbReference>
<evidence type="ECO:0000313" key="2">
    <source>
        <dbReference type="EMBL" id="QUD90484.1"/>
    </source>
</evidence>
<gene>
    <name evidence="2" type="ORF">KCG34_11775</name>
</gene>